<dbReference type="SMART" id="SM00487">
    <property type="entry name" value="DEXDc"/>
    <property type="match status" value="1"/>
</dbReference>
<dbReference type="SUPFAM" id="SSF52540">
    <property type="entry name" value="P-loop containing nucleoside triphosphate hydrolases"/>
    <property type="match status" value="2"/>
</dbReference>
<accession>A0A2N0VM62</accession>
<dbReference type="InterPro" id="IPR027417">
    <property type="entry name" value="P-loop_NTPase"/>
</dbReference>
<keyword evidence="1" id="KW-0472">Membrane</keyword>
<dbReference type="InterPro" id="IPR006935">
    <property type="entry name" value="Helicase/UvrB_N"/>
</dbReference>
<gene>
    <name evidence="3" type="ORF">CWD77_07550</name>
</gene>
<dbReference type="PROSITE" id="PS51192">
    <property type="entry name" value="HELICASE_ATP_BIND_1"/>
    <property type="match status" value="1"/>
</dbReference>
<protein>
    <submittedName>
        <fullName evidence="3">Type III deoxyribonuclease</fullName>
    </submittedName>
</protein>
<dbReference type="InterPro" id="IPR014001">
    <property type="entry name" value="Helicase_ATP-bd"/>
</dbReference>
<dbReference type="GO" id="GO:0005829">
    <property type="term" value="C:cytosol"/>
    <property type="evidence" value="ECO:0007669"/>
    <property type="project" value="TreeGrafter"/>
</dbReference>
<feature type="domain" description="Helicase ATP-binding" evidence="2">
    <location>
        <begin position="56"/>
        <end position="245"/>
    </location>
</feature>
<keyword evidence="1" id="KW-1133">Transmembrane helix</keyword>
<dbReference type="RefSeq" id="WP_101072860.1">
    <property type="nucleotide sequence ID" value="NZ_PISP01000001.1"/>
</dbReference>
<dbReference type="GO" id="GO:0016787">
    <property type="term" value="F:hydrolase activity"/>
    <property type="evidence" value="ECO:0007669"/>
    <property type="project" value="InterPro"/>
</dbReference>
<feature type="transmembrane region" description="Helical" evidence="1">
    <location>
        <begin position="65"/>
        <end position="87"/>
    </location>
</feature>
<dbReference type="PANTHER" id="PTHR47396">
    <property type="entry name" value="TYPE I RESTRICTION ENZYME ECOKI R PROTEIN"/>
    <property type="match status" value="1"/>
</dbReference>
<sequence length="852" mass="99996">MPFLYDTIIREFGKREIERTEVPKIILDNLRPKFSPRPYQVEAFRRFVLCYNEDFKGKPYKPLHLLYNMATGSGKTLIMAGLILYLYEKGHRNFLFFVNSSNIIKKTKDNFLNPQSSKYLFSRKVVHDSREILIKEVKNFEEADSENINIKFTTIQQLHIDLDNTKENSITIEDFKNKKVALIADEAHHLNSATRNNGNMFDSWEGTVMNILKANFDNILLEFTATLDYENREIADKYKDKVIYKYDLAQFRLDKYSKEINLVRSLYDEKERMIQALVLNLYRQELATSCNINLKPVILFKAKRTIAESEQNKINFHRLIDEFSQDMVENIQQTSTVPIVQKAFQFFQRNGLSNNKIAKRIKANFKEENCISANNDAETEKNQILLNTLEDENNPIRAVFAVKKLNEGWDVLNLFDIVRLYEGRDGRAGNPGNTTISEAQLIGRGARYFPFTLEEGQNPYKRKFDNDVSNDLKILEELYYHTKEDSRYISELKQALVYTGIYEDESNLETKQLTLKDEFKQTNFYKTGKVFYNRKIEKSYDNVKSFNDLGVKKKNHKHTLSSGFGKMTALFIKDDNDIDSDEFESKDILVNDIPKHIVRFALSQNPFFYFDNLVKYFPNLGSLSNLIANENYLSDLEITFNGTKNRLANIDNEDYLSAINGLLESIELDIKSNLNEYEGSDYIEDYLHKVFKNKEINVSKNSERSYGQEDFVSDKPWYVFNANYGTSEEKEFVKMFARRFKYLENKYHNIYLIRNERQLKIFDDSGQRFEPDFILFCKQKNGEELTYQVFIEPKGAHLIANDKWKESFLKKIRQEKKTIKIDTDKYLITGVPFYNNANENEFIDSLNSVIDL</sequence>
<evidence type="ECO:0000256" key="1">
    <source>
        <dbReference type="SAM" id="Phobius"/>
    </source>
</evidence>
<keyword evidence="4" id="KW-1185">Reference proteome</keyword>
<keyword evidence="1" id="KW-0812">Transmembrane</keyword>
<dbReference type="Pfam" id="PF04851">
    <property type="entry name" value="ResIII"/>
    <property type="match status" value="1"/>
</dbReference>
<dbReference type="AlphaFoldDB" id="A0A2N0VM62"/>
<dbReference type="EMBL" id="PISP01000001">
    <property type="protein sequence ID" value="PKD45288.1"/>
    <property type="molecule type" value="Genomic_DNA"/>
</dbReference>
<evidence type="ECO:0000313" key="4">
    <source>
        <dbReference type="Proteomes" id="UP000233398"/>
    </source>
</evidence>
<evidence type="ECO:0000259" key="2">
    <source>
        <dbReference type="PROSITE" id="PS51192"/>
    </source>
</evidence>
<evidence type="ECO:0000313" key="3">
    <source>
        <dbReference type="EMBL" id="PKD45288.1"/>
    </source>
</evidence>
<name>A0A2N0VM62_9BACT</name>
<dbReference type="GO" id="GO:0005524">
    <property type="term" value="F:ATP binding"/>
    <property type="evidence" value="ECO:0007669"/>
    <property type="project" value="InterPro"/>
</dbReference>
<dbReference type="GO" id="GO:0003677">
    <property type="term" value="F:DNA binding"/>
    <property type="evidence" value="ECO:0007669"/>
    <property type="project" value="InterPro"/>
</dbReference>
<comment type="caution">
    <text evidence="3">The sequence shown here is derived from an EMBL/GenBank/DDBJ whole genome shotgun (WGS) entry which is preliminary data.</text>
</comment>
<dbReference type="CDD" id="cd18785">
    <property type="entry name" value="SF2_C"/>
    <property type="match status" value="1"/>
</dbReference>
<organism evidence="3 4">
    <name type="scientific">Rhodohalobacter barkolensis</name>
    <dbReference type="NCBI Taxonomy" id="2053187"/>
    <lineage>
        <taxon>Bacteria</taxon>
        <taxon>Pseudomonadati</taxon>
        <taxon>Balneolota</taxon>
        <taxon>Balneolia</taxon>
        <taxon>Balneolales</taxon>
        <taxon>Balneolaceae</taxon>
        <taxon>Rhodohalobacter</taxon>
    </lineage>
</organism>
<proteinExistence type="predicted"/>
<reference evidence="3 4" key="1">
    <citation type="submission" date="2017-11" db="EMBL/GenBank/DDBJ databases">
        <title>Rhodohalobacter 15182 sp. nov., isolated from a salt lake.</title>
        <authorList>
            <person name="Han S."/>
        </authorList>
    </citation>
    <scope>NUCLEOTIDE SEQUENCE [LARGE SCALE GENOMIC DNA]</scope>
    <source>
        <strain evidence="3 4">15182</strain>
    </source>
</reference>
<dbReference type="InterPro" id="IPR050742">
    <property type="entry name" value="Helicase_Restrict-Modif_Enz"/>
</dbReference>
<dbReference type="Proteomes" id="UP000233398">
    <property type="component" value="Unassembled WGS sequence"/>
</dbReference>
<dbReference type="OrthoDB" id="9759819at2"/>
<dbReference type="Gene3D" id="3.40.50.300">
    <property type="entry name" value="P-loop containing nucleotide triphosphate hydrolases"/>
    <property type="match status" value="1"/>
</dbReference>
<dbReference type="PANTHER" id="PTHR47396:SF1">
    <property type="entry name" value="ATP-DEPENDENT HELICASE IRC3-RELATED"/>
    <property type="match status" value="1"/>
</dbReference>